<dbReference type="VEuPathDB" id="TriTrypDB:C4B63_47g37"/>
<protein>
    <recommendedName>
        <fullName evidence="4">Methyltransferase domain-containing protein</fullName>
    </recommendedName>
</protein>
<dbReference type="AlphaFoldDB" id="A0A2V2V598"/>
<dbReference type="EMBL" id="PRFC01000335">
    <property type="protein sequence ID" value="PWU91550.1"/>
    <property type="molecule type" value="Genomic_DNA"/>
</dbReference>
<dbReference type="VEuPathDB" id="TriTrypDB:TcG_06335"/>
<dbReference type="InterPro" id="IPR029063">
    <property type="entry name" value="SAM-dependent_MTases_sf"/>
</dbReference>
<dbReference type="VEuPathDB" id="TriTrypDB:ECC02_005225"/>
<organism evidence="2 3">
    <name type="scientific">Trypanosoma cruzi</name>
    <dbReference type="NCBI Taxonomy" id="5693"/>
    <lineage>
        <taxon>Eukaryota</taxon>
        <taxon>Discoba</taxon>
        <taxon>Euglenozoa</taxon>
        <taxon>Kinetoplastea</taxon>
        <taxon>Metakinetoplastina</taxon>
        <taxon>Trypanosomatida</taxon>
        <taxon>Trypanosomatidae</taxon>
        <taxon>Trypanosoma</taxon>
        <taxon>Schizotrypanum</taxon>
    </lineage>
</organism>
<comment type="caution">
    <text evidence="2">The sequence shown here is derived from an EMBL/GenBank/DDBJ whole genome shotgun (WGS) entry which is preliminary data.</text>
</comment>
<dbReference type="VEuPathDB" id="TriTrypDB:C3747_335g18"/>
<dbReference type="Gene3D" id="3.40.50.150">
    <property type="entry name" value="Vaccinia Virus protein VP39"/>
    <property type="match status" value="1"/>
</dbReference>
<evidence type="ECO:0000313" key="2">
    <source>
        <dbReference type="EMBL" id="PWU91550.1"/>
    </source>
</evidence>
<evidence type="ECO:0008006" key="4">
    <source>
        <dbReference type="Google" id="ProtNLM"/>
    </source>
</evidence>
<dbReference type="OrthoDB" id="245628at2759"/>
<sequence>MQLLTRLGRQYAAKAAMYTMSVADGGVTFSASSYSFRRASTAAATTSGPVVYRSLHDCQNHVRCLIQEISLGFAPTAQAGLQGGEALRKSHRGARTLMELQELAEQFVVKLQSTVFLPSDVVQEVDDFPMFLLRYFHRAVGGAKEGRPRSEEEIIEGFVEWMDMALPASPSSDREEEFVSFVELMRLVQSFVRYHRGVRWGGGITSAEWHRNGYLLHPWHGTYCPSLNTEQMPYVHLLQWLLRRRPVQEEKRRLGDADKRNTSNVDLSMRDDTMRWWSATEPFAPPSWRGERTSSNTVGFAALDCGCHSGYMTDLLLKAGAQHVIAVDVSAHALGSAEATLREHLRERRSATSVAKRVRFIRCDLLPELGSVAKQEEGEMASPLMEERSTLAAAAARRRLLARKRFMRDNPQVSVSSFAEVTAAPESEFGPFDLLVFHPPMKPLFPSWPLLQESLNVVEYSPPIAEDHHSHSSLSALHEFLQRLLHSSKDHTESFTQPQRRATPLLKDGGYVPFIIPVAFDPKDILQHISLSQLHSSSRRGDSGVVPFTSLSDAVTGLLEGPYELVVRRRHSLAGMCNTGEEFPLCDMAYLREFADPQCRDRIKQELNAFYRTYQAVDLLVLRKKPSSNESNKYKKNGGNSRNENHTKDHFPAGPKEDPITYEESFEHTEYIPADGPPLRHHWTEMTPSYSYLEDEFFGSNAGKTKRNFPESNFLAVGHTPSLVREEVKAERTGGEWSHANLQTVRRSLRNYRSLFTGELKMRRKNRLRKMALQSLENQEWYIDEKLVKSEGAKIDLLNELSRFDLQDWD</sequence>
<dbReference type="VEuPathDB" id="TriTrypDB:TcCLB.506407.30"/>
<dbReference type="Proteomes" id="UP000246078">
    <property type="component" value="Unassembled WGS sequence"/>
</dbReference>
<feature type="region of interest" description="Disordered" evidence="1">
    <location>
        <begin position="628"/>
        <end position="656"/>
    </location>
</feature>
<reference evidence="2 3" key="1">
    <citation type="journal article" date="2018" name="Microb. Genom.">
        <title>Expanding an expanded genome: long-read sequencing of Trypanosoma cruzi.</title>
        <authorList>
            <person name="Berna L."/>
            <person name="Rodriguez M."/>
            <person name="Chiribao M.L."/>
            <person name="Parodi-Talice A."/>
            <person name="Pita S."/>
            <person name="Rijo G."/>
            <person name="Alvarez-Valin F."/>
            <person name="Robello C."/>
        </authorList>
    </citation>
    <scope>NUCLEOTIDE SEQUENCE [LARGE SCALE GENOMIC DNA]</scope>
    <source>
        <strain evidence="2 3">TCC</strain>
    </source>
</reference>
<feature type="compositionally biased region" description="Basic and acidic residues" evidence="1">
    <location>
        <begin position="643"/>
        <end position="656"/>
    </location>
</feature>
<dbReference type="SUPFAM" id="SSF53335">
    <property type="entry name" value="S-adenosyl-L-methionine-dependent methyltransferases"/>
    <property type="match status" value="1"/>
</dbReference>
<dbReference type="VEuPathDB" id="TriTrypDB:Tc_MARK_3365"/>
<dbReference type="VEuPathDB" id="TriTrypDB:TCDM_04030"/>
<evidence type="ECO:0000313" key="3">
    <source>
        <dbReference type="Proteomes" id="UP000246078"/>
    </source>
</evidence>
<accession>A0A2V2V598</accession>
<gene>
    <name evidence="2" type="ORF">C3747_335g18</name>
</gene>
<dbReference type="VEuPathDB" id="TriTrypDB:TCSYLVIO_004387"/>
<dbReference type="VEuPathDB" id="TriTrypDB:TcBrA4_0132070"/>
<dbReference type="CDD" id="cd02440">
    <property type="entry name" value="AdoMet_MTases"/>
    <property type="match status" value="1"/>
</dbReference>
<dbReference type="VEuPathDB" id="TriTrypDB:TcCLB.506195.140"/>
<dbReference type="VEuPathDB" id="TriTrypDB:BCY84_15412"/>
<proteinExistence type="predicted"/>
<name>A0A2V2V598_TRYCR</name>
<evidence type="ECO:0000256" key="1">
    <source>
        <dbReference type="SAM" id="MobiDB-lite"/>
    </source>
</evidence>
<dbReference type="SMR" id="A0A2V2V598"/>
<dbReference type="VEuPathDB" id="TriTrypDB:TcCL_ESM05465"/>